<reference evidence="3" key="2">
    <citation type="submission" date="2019-02" db="EMBL/GenBank/DDBJ databases">
        <title>Granulicella sibirica sp. nov., a psychrotolerant acidobacterium isolated from an organic soil layer in forested tundra, West Siberia.</title>
        <authorList>
            <person name="Oshkin I.Y."/>
            <person name="Kulichevskaya I.S."/>
            <person name="Rijpstra W.I.C."/>
            <person name="Sinninghe Damste J.S."/>
            <person name="Rakitin A.L."/>
            <person name="Ravin N.V."/>
            <person name="Dedysh S.N."/>
        </authorList>
    </citation>
    <scope>NUCLEOTIDE SEQUENCE [LARGE SCALE GENOMIC DNA]</scope>
    <source>
        <strain evidence="3">AF10</strain>
    </source>
</reference>
<accession>A0A4Q0STR2</accession>
<keyword evidence="1" id="KW-1133">Transmembrane helix</keyword>
<protein>
    <submittedName>
        <fullName evidence="2">Uncharacterized protein</fullName>
    </submittedName>
</protein>
<dbReference type="Proteomes" id="UP000289437">
    <property type="component" value="Unassembled WGS sequence"/>
</dbReference>
<dbReference type="RefSeq" id="WP_161571112.1">
    <property type="nucleotide sequence ID" value="NZ_RDSM01000004.1"/>
</dbReference>
<evidence type="ECO:0000256" key="1">
    <source>
        <dbReference type="SAM" id="Phobius"/>
    </source>
</evidence>
<keyword evidence="3" id="KW-1185">Reference proteome</keyword>
<dbReference type="EMBL" id="RDSM01000004">
    <property type="protein sequence ID" value="RXH54393.1"/>
    <property type="molecule type" value="Genomic_DNA"/>
</dbReference>
<reference evidence="2 3" key="1">
    <citation type="submission" date="2018-11" db="EMBL/GenBank/DDBJ databases">
        <authorList>
            <person name="Mardanov A.V."/>
            <person name="Ravin N.V."/>
            <person name="Dedysh S.N."/>
        </authorList>
    </citation>
    <scope>NUCLEOTIDE SEQUENCE [LARGE SCALE GENOMIC DNA]</scope>
    <source>
        <strain evidence="2 3">AF10</strain>
    </source>
</reference>
<evidence type="ECO:0000313" key="2">
    <source>
        <dbReference type="EMBL" id="RXH54393.1"/>
    </source>
</evidence>
<feature type="transmembrane region" description="Helical" evidence="1">
    <location>
        <begin position="12"/>
        <end position="29"/>
    </location>
</feature>
<keyword evidence="1" id="KW-0812">Transmembrane</keyword>
<gene>
    <name evidence="2" type="ORF">GRAN_4689</name>
</gene>
<proteinExistence type="predicted"/>
<organism evidence="2 3">
    <name type="scientific">Granulicella sibirica</name>
    <dbReference type="NCBI Taxonomy" id="2479048"/>
    <lineage>
        <taxon>Bacteria</taxon>
        <taxon>Pseudomonadati</taxon>
        <taxon>Acidobacteriota</taxon>
        <taxon>Terriglobia</taxon>
        <taxon>Terriglobales</taxon>
        <taxon>Acidobacteriaceae</taxon>
        <taxon>Granulicella</taxon>
    </lineage>
</organism>
<name>A0A4Q0STR2_9BACT</name>
<sequence>MTMNEWTVVKDIATFLVASTAALVAAFGYRKNAKTRRAEFLCQLHKAFFEEKTYKDVRRALDGTSGIAIAAFVAGESDEFTDFLNFFELVAYLRRQNNLSFEDVQSLLGYYLDLLNQDATLRQYIRDPRHGFEELNALLDIMIRKAAETGGHS</sequence>
<dbReference type="AlphaFoldDB" id="A0A4Q0STR2"/>
<evidence type="ECO:0000313" key="3">
    <source>
        <dbReference type="Proteomes" id="UP000289437"/>
    </source>
</evidence>
<comment type="caution">
    <text evidence="2">The sequence shown here is derived from an EMBL/GenBank/DDBJ whole genome shotgun (WGS) entry which is preliminary data.</text>
</comment>
<keyword evidence="1" id="KW-0472">Membrane</keyword>